<sequence>MSGPHICDDKDLIEFCPALDLWLKPLSKMTITVTLPALKVLDNSGKTMTISTWEVMDKLKKKVKPLRFKAIKVSKSTIEFIRFEVECESKSSLTLIESRLNKIGLKLSGFAEQLTVKTGKFKIGSTRHEWETYFRDNPHMNEMKPGLRPDTIHIESLPVKWFGGEKPKPNLLIKVFGIFGNIRRFHIPCLDIKEQDDGFKRFTFNESLSFDAFIQYKDYIGFVKAMDALRGMKIVKKLSEILNQKNNYLEYDIKVDFDKTRHLSDKAIKRRQIARQFAFSSDPAVQKLAFKSMVELKRLRAETKRQLKKLQAETAKEKGKTENGSQTREKTPDNCKQTQTNLDNIPERSVSATEPKEKTPKELEKELESKKRAEQKVKDKLLQEEVKLREILLKKRQEREQNLREILIEKRRERLRVEAKGKLKSVASVTNNCIQNNKIIVFPLLSNTFSAGSVTVIVIFDSGLSHRSSAGQNSIRSLSSQM</sequence>
<dbReference type="OrthoDB" id="1918237at2759"/>
<evidence type="ECO:0000313" key="3">
    <source>
        <dbReference type="Proteomes" id="UP000759131"/>
    </source>
</evidence>
<dbReference type="AlphaFoldDB" id="A0A7R9L0P9"/>
<evidence type="ECO:0000256" key="1">
    <source>
        <dbReference type="SAM" id="MobiDB-lite"/>
    </source>
</evidence>
<dbReference type="EMBL" id="OC865768">
    <property type="protein sequence ID" value="CAD7632566.1"/>
    <property type="molecule type" value="Genomic_DNA"/>
</dbReference>
<name>A0A7R9L0P9_9ACAR</name>
<protein>
    <recommendedName>
        <fullName evidence="4">A-kinase anchor protein 17A</fullName>
    </recommendedName>
</protein>
<proteinExistence type="predicted"/>
<dbReference type="Pfam" id="PF25015">
    <property type="entry name" value="RBD_AKAP-17A"/>
    <property type="match status" value="1"/>
</dbReference>
<dbReference type="PANTHER" id="PTHR12484:SF4">
    <property type="entry name" value="A-KINASE ANCHOR PROTEIN 17A"/>
    <property type="match status" value="1"/>
</dbReference>
<feature type="region of interest" description="Disordered" evidence="1">
    <location>
        <begin position="307"/>
        <end position="371"/>
    </location>
</feature>
<accession>A0A7R9L0P9</accession>
<dbReference type="PANTHER" id="PTHR12484">
    <property type="entry name" value="B-LYMPHOCYTE ANTIGEN-RELATED"/>
    <property type="match status" value="1"/>
</dbReference>
<dbReference type="EMBL" id="CAJPIZ010011193">
    <property type="protein sequence ID" value="CAG2112996.1"/>
    <property type="molecule type" value="Genomic_DNA"/>
</dbReference>
<feature type="compositionally biased region" description="Basic and acidic residues" evidence="1">
    <location>
        <begin position="307"/>
        <end position="333"/>
    </location>
</feature>
<feature type="compositionally biased region" description="Basic and acidic residues" evidence="1">
    <location>
        <begin position="354"/>
        <end position="371"/>
    </location>
</feature>
<dbReference type="Proteomes" id="UP000759131">
    <property type="component" value="Unassembled WGS sequence"/>
</dbReference>
<gene>
    <name evidence="2" type="ORF">OSB1V03_LOCUS12969</name>
</gene>
<organism evidence="2">
    <name type="scientific">Medioppia subpectinata</name>
    <dbReference type="NCBI Taxonomy" id="1979941"/>
    <lineage>
        <taxon>Eukaryota</taxon>
        <taxon>Metazoa</taxon>
        <taxon>Ecdysozoa</taxon>
        <taxon>Arthropoda</taxon>
        <taxon>Chelicerata</taxon>
        <taxon>Arachnida</taxon>
        <taxon>Acari</taxon>
        <taxon>Acariformes</taxon>
        <taxon>Sarcoptiformes</taxon>
        <taxon>Oribatida</taxon>
        <taxon>Brachypylina</taxon>
        <taxon>Oppioidea</taxon>
        <taxon>Oppiidae</taxon>
        <taxon>Medioppia</taxon>
    </lineage>
</organism>
<keyword evidence="3" id="KW-1185">Reference proteome</keyword>
<dbReference type="CDD" id="cd22249">
    <property type="entry name" value="UDM1_RNF168_RNF169-like"/>
    <property type="match status" value="1"/>
</dbReference>
<feature type="compositionally biased region" description="Polar residues" evidence="1">
    <location>
        <begin position="334"/>
        <end position="343"/>
    </location>
</feature>
<evidence type="ECO:0008006" key="4">
    <source>
        <dbReference type="Google" id="ProtNLM"/>
    </source>
</evidence>
<dbReference type="InterPro" id="IPR056852">
    <property type="entry name" value="AK17A/B"/>
</dbReference>
<evidence type="ECO:0000313" key="2">
    <source>
        <dbReference type="EMBL" id="CAD7632566.1"/>
    </source>
</evidence>
<reference evidence="2" key="1">
    <citation type="submission" date="2020-11" db="EMBL/GenBank/DDBJ databases">
        <authorList>
            <person name="Tran Van P."/>
        </authorList>
    </citation>
    <scope>NUCLEOTIDE SEQUENCE</scope>
</reference>